<dbReference type="PANTHER" id="PTHR42894:SF1">
    <property type="entry name" value="N-(5'-PHOSPHORIBOSYL)ANTHRANILATE ISOMERASE"/>
    <property type="match status" value="1"/>
</dbReference>
<name>A0ABV3ZBW6_9BACT</name>
<keyword evidence="12" id="KW-1185">Reference proteome</keyword>
<dbReference type="InterPro" id="IPR001240">
    <property type="entry name" value="PRAI_dom"/>
</dbReference>
<proteinExistence type="inferred from homology"/>
<comment type="similarity">
    <text evidence="9">Belongs to the TrpF family.</text>
</comment>
<protein>
    <recommendedName>
        <fullName evidence="4 9">N-(5'-phosphoribosyl)anthranilate isomerase</fullName>
        <shortName evidence="9">PRAI</shortName>
        <ecNumber evidence="3 9">5.3.1.24</ecNumber>
    </recommendedName>
</protein>
<evidence type="ECO:0000256" key="1">
    <source>
        <dbReference type="ARBA" id="ARBA00001164"/>
    </source>
</evidence>
<dbReference type="RefSeq" id="WP_369328761.1">
    <property type="nucleotide sequence ID" value="NZ_JAULBC010000002.1"/>
</dbReference>
<evidence type="ECO:0000256" key="7">
    <source>
        <dbReference type="ARBA" id="ARBA00023141"/>
    </source>
</evidence>
<evidence type="ECO:0000256" key="6">
    <source>
        <dbReference type="ARBA" id="ARBA00022822"/>
    </source>
</evidence>
<evidence type="ECO:0000256" key="9">
    <source>
        <dbReference type="HAMAP-Rule" id="MF_00135"/>
    </source>
</evidence>
<reference evidence="11 12" key="1">
    <citation type="submission" date="2023-07" db="EMBL/GenBank/DDBJ databases">
        <authorList>
            <person name="Lian W.-H."/>
        </authorList>
    </citation>
    <scope>NUCLEOTIDE SEQUENCE [LARGE SCALE GENOMIC DNA]</scope>
    <source>
        <strain evidence="11 12">SYSU DXS3180</strain>
    </source>
</reference>
<evidence type="ECO:0000313" key="11">
    <source>
        <dbReference type="EMBL" id="MEX6687356.1"/>
    </source>
</evidence>
<dbReference type="HAMAP" id="MF_00135">
    <property type="entry name" value="PRAI"/>
    <property type="match status" value="1"/>
</dbReference>
<comment type="catalytic activity">
    <reaction evidence="1 9">
        <text>N-(5-phospho-beta-D-ribosyl)anthranilate = 1-(2-carboxyphenylamino)-1-deoxy-D-ribulose 5-phosphate</text>
        <dbReference type="Rhea" id="RHEA:21540"/>
        <dbReference type="ChEBI" id="CHEBI:18277"/>
        <dbReference type="ChEBI" id="CHEBI:58613"/>
        <dbReference type="EC" id="5.3.1.24"/>
    </reaction>
</comment>
<dbReference type="GO" id="GO:0016853">
    <property type="term" value="F:isomerase activity"/>
    <property type="evidence" value="ECO:0007669"/>
    <property type="project" value="UniProtKB-KW"/>
</dbReference>
<dbReference type="InterPro" id="IPR011060">
    <property type="entry name" value="RibuloseP-bd_barrel"/>
</dbReference>
<keyword evidence="7 9" id="KW-0057">Aromatic amino acid biosynthesis</keyword>
<sequence length="230" mass="26138">MDEQQLNSGKENVLTKIRIKVCGMTMPSQVQQLDEMGVDFAGFIFYPKSPRYALKQMTANELKKIKGKINKVGVFVNAEVDEVLRIVDECGLYLVQLHGDETPRTCEMISNYVSVIKAFRISEDDNIEWKIREYYDAADMYLFDTEGAGYGGTGKKFNWQLLKGQNIRKSFFLSGGIQPGDESAIAEFVKDPVAKDLFSLDINSKFEVMPGVKDMDKVREFVENLKGKQR</sequence>
<dbReference type="EMBL" id="JAULBC010000002">
    <property type="protein sequence ID" value="MEX6687356.1"/>
    <property type="molecule type" value="Genomic_DNA"/>
</dbReference>
<accession>A0ABV3ZBW6</accession>
<dbReference type="Proteomes" id="UP001560573">
    <property type="component" value="Unassembled WGS sequence"/>
</dbReference>
<evidence type="ECO:0000313" key="12">
    <source>
        <dbReference type="Proteomes" id="UP001560573"/>
    </source>
</evidence>
<evidence type="ECO:0000256" key="4">
    <source>
        <dbReference type="ARBA" id="ARBA00022272"/>
    </source>
</evidence>
<evidence type="ECO:0000259" key="10">
    <source>
        <dbReference type="Pfam" id="PF00697"/>
    </source>
</evidence>
<dbReference type="SUPFAM" id="SSF51366">
    <property type="entry name" value="Ribulose-phoshate binding barrel"/>
    <property type="match status" value="1"/>
</dbReference>
<feature type="domain" description="N-(5'phosphoribosyl) anthranilate isomerase (PRAI)" evidence="10">
    <location>
        <begin position="20"/>
        <end position="224"/>
    </location>
</feature>
<dbReference type="Gene3D" id="3.20.20.70">
    <property type="entry name" value="Aldolase class I"/>
    <property type="match status" value="1"/>
</dbReference>
<keyword evidence="8 9" id="KW-0413">Isomerase</keyword>
<keyword evidence="5 9" id="KW-0028">Amino-acid biosynthesis</keyword>
<dbReference type="EC" id="5.3.1.24" evidence="3 9"/>
<evidence type="ECO:0000256" key="8">
    <source>
        <dbReference type="ARBA" id="ARBA00023235"/>
    </source>
</evidence>
<comment type="caution">
    <text evidence="11">The sequence shown here is derived from an EMBL/GenBank/DDBJ whole genome shotgun (WGS) entry which is preliminary data.</text>
</comment>
<comment type="pathway">
    <text evidence="2 9">Amino-acid biosynthesis; L-tryptophan biosynthesis; L-tryptophan from chorismate: step 3/5.</text>
</comment>
<dbReference type="PANTHER" id="PTHR42894">
    <property type="entry name" value="N-(5'-PHOSPHORIBOSYL)ANTHRANILATE ISOMERASE"/>
    <property type="match status" value="1"/>
</dbReference>
<keyword evidence="6 9" id="KW-0822">Tryptophan biosynthesis</keyword>
<gene>
    <name evidence="9" type="primary">trpF</name>
    <name evidence="11" type="ORF">QTN47_07615</name>
</gene>
<dbReference type="InterPro" id="IPR013785">
    <property type="entry name" value="Aldolase_TIM"/>
</dbReference>
<dbReference type="Pfam" id="PF00697">
    <property type="entry name" value="PRAI"/>
    <property type="match status" value="1"/>
</dbReference>
<dbReference type="InterPro" id="IPR044643">
    <property type="entry name" value="TrpF_fam"/>
</dbReference>
<dbReference type="CDD" id="cd00405">
    <property type="entry name" value="PRAI"/>
    <property type="match status" value="1"/>
</dbReference>
<organism evidence="11 12">
    <name type="scientific">Danxiaibacter flavus</name>
    <dbReference type="NCBI Taxonomy" id="3049108"/>
    <lineage>
        <taxon>Bacteria</taxon>
        <taxon>Pseudomonadati</taxon>
        <taxon>Bacteroidota</taxon>
        <taxon>Chitinophagia</taxon>
        <taxon>Chitinophagales</taxon>
        <taxon>Chitinophagaceae</taxon>
        <taxon>Danxiaibacter</taxon>
    </lineage>
</organism>
<evidence type="ECO:0000256" key="2">
    <source>
        <dbReference type="ARBA" id="ARBA00004664"/>
    </source>
</evidence>
<evidence type="ECO:0000256" key="3">
    <source>
        <dbReference type="ARBA" id="ARBA00012572"/>
    </source>
</evidence>
<evidence type="ECO:0000256" key="5">
    <source>
        <dbReference type="ARBA" id="ARBA00022605"/>
    </source>
</evidence>